<dbReference type="Proteomes" id="UP001430954">
    <property type="component" value="Unassembled WGS sequence"/>
</dbReference>
<proteinExistence type="predicted"/>
<accession>A0ABS7T5N7</accession>
<protein>
    <submittedName>
        <fullName evidence="1">Nuclear transport factor 2 family protein</fullName>
    </submittedName>
</protein>
<organism evidence="1 2">
    <name type="scientific">Novilysobacter selenitireducens</name>
    <dbReference type="NCBI Taxonomy" id="2872639"/>
    <lineage>
        <taxon>Bacteria</taxon>
        <taxon>Pseudomonadati</taxon>
        <taxon>Pseudomonadota</taxon>
        <taxon>Gammaproteobacteria</taxon>
        <taxon>Lysobacterales</taxon>
        <taxon>Lysobacteraceae</taxon>
        <taxon>Novilysobacter</taxon>
    </lineage>
</organism>
<sequence>MAGMQAAIEQRDAAALTDHLAEDFVGPEGMDRDGARRMAIVMLRRHRNVGVTLGPPDIELQDGHATVRFSAVLTGSSGVLPESVRVQDVTTGWRDEGGTWRLTSADWERRL</sequence>
<evidence type="ECO:0000313" key="1">
    <source>
        <dbReference type="EMBL" id="MBZ4039178.1"/>
    </source>
</evidence>
<comment type="caution">
    <text evidence="1">The sequence shown here is derived from an EMBL/GenBank/DDBJ whole genome shotgun (WGS) entry which is preliminary data.</text>
</comment>
<gene>
    <name evidence="1" type="ORF">K6753_06485</name>
</gene>
<dbReference type="SUPFAM" id="SSF54427">
    <property type="entry name" value="NTF2-like"/>
    <property type="match status" value="1"/>
</dbReference>
<evidence type="ECO:0000313" key="2">
    <source>
        <dbReference type="Proteomes" id="UP001430954"/>
    </source>
</evidence>
<dbReference type="Gene3D" id="3.10.450.50">
    <property type="match status" value="1"/>
</dbReference>
<name>A0ABS7T5N7_9GAMM</name>
<dbReference type="InterPro" id="IPR032710">
    <property type="entry name" value="NTF2-like_dom_sf"/>
</dbReference>
<dbReference type="EMBL" id="JAINZW010000002">
    <property type="protein sequence ID" value="MBZ4039178.1"/>
    <property type="molecule type" value="Genomic_DNA"/>
</dbReference>
<keyword evidence="2" id="KW-1185">Reference proteome</keyword>
<reference evidence="1 2" key="1">
    <citation type="submission" date="2021-09" db="EMBL/GenBank/DDBJ databases">
        <title>Lysobacter sp. 13A isolated from the river sediment.</title>
        <authorList>
            <person name="Liu H."/>
            <person name="Li S."/>
            <person name="Mao S."/>
        </authorList>
    </citation>
    <scope>NUCLEOTIDE SEQUENCE [LARGE SCALE GENOMIC DNA]</scope>
    <source>
        <strain evidence="1 2">13A</strain>
    </source>
</reference>